<comment type="caution">
    <text evidence="2">The sequence shown here is derived from an EMBL/GenBank/DDBJ whole genome shotgun (WGS) entry which is preliminary data.</text>
</comment>
<keyword evidence="1" id="KW-0472">Membrane</keyword>
<dbReference type="Proteomes" id="UP000292881">
    <property type="component" value="Unassembled WGS sequence"/>
</dbReference>
<feature type="transmembrane region" description="Helical" evidence="1">
    <location>
        <begin position="50"/>
        <end position="72"/>
    </location>
</feature>
<feature type="transmembrane region" description="Helical" evidence="1">
    <location>
        <begin position="84"/>
        <end position="106"/>
    </location>
</feature>
<keyword evidence="3" id="KW-1185">Reference proteome</keyword>
<gene>
    <name evidence="2" type="ORF">ESO86_04270</name>
</gene>
<evidence type="ECO:0000313" key="2">
    <source>
        <dbReference type="EMBL" id="RXZ49993.1"/>
    </source>
</evidence>
<keyword evidence="1" id="KW-0812">Transmembrane</keyword>
<reference evidence="2 3" key="1">
    <citation type="submission" date="2019-01" db="EMBL/GenBank/DDBJ databases">
        <authorList>
            <person name="Li J."/>
        </authorList>
    </citation>
    <scope>NUCLEOTIDE SEQUENCE [LARGE SCALE GENOMIC DNA]</scope>
    <source>
        <strain evidence="2 3">CGMCC 4.7180</strain>
    </source>
</reference>
<keyword evidence="1" id="KW-1133">Transmembrane helix</keyword>
<feature type="transmembrane region" description="Helical" evidence="1">
    <location>
        <begin position="21"/>
        <end position="44"/>
    </location>
</feature>
<accession>A0A4V1QSY3</accession>
<evidence type="ECO:0000313" key="3">
    <source>
        <dbReference type="Proteomes" id="UP000292881"/>
    </source>
</evidence>
<dbReference type="EMBL" id="SDPL01000043">
    <property type="protein sequence ID" value="RXZ49993.1"/>
    <property type="molecule type" value="Genomic_DNA"/>
</dbReference>
<name>A0A4V1QSY3_9MICO</name>
<evidence type="ECO:0000256" key="1">
    <source>
        <dbReference type="SAM" id="Phobius"/>
    </source>
</evidence>
<dbReference type="OrthoDB" id="5007892at2"/>
<dbReference type="RefSeq" id="WP_129233640.1">
    <property type="nucleotide sequence ID" value="NZ_SDPL01000043.1"/>
</dbReference>
<proteinExistence type="predicted"/>
<organism evidence="2 3">
    <name type="scientific">Agromyces binzhouensis</name>
    <dbReference type="NCBI Taxonomy" id="1817495"/>
    <lineage>
        <taxon>Bacteria</taxon>
        <taxon>Bacillati</taxon>
        <taxon>Actinomycetota</taxon>
        <taxon>Actinomycetes</taxon>
        <taxon>Micrococcales</taxon>
        <taxon>Microbacteriaceae</taxon>
        <taxon>Agromyces</taxon>
    </lineage>
</organism>
<dbReference type="AlphaFoldDB" id="A0A4V1QSY3"/>
<sequence>MTQDDAGAPATGLARWAVPTVWLISAIGSAVVVGLAWSGTRVWFHDSGPYAALGVLGMVFAASVIAALLLQLASRRPQGYVGRASASIAGAVVPVAVGALALLPVVG</sequence>
<protein>
    <submittedName>
        <fullName evidence="2">Uncharacterized protein</fullName>
    </submittedName>
</protein>